<dbReference type="GO" id="GO:0008237">
    <property type="term" value="F:metallopeptidase activity"/>
    <property type="evidence" value="ECO:0007669"/>
    <property type="project" value="UniProtKB-KW"/>
</dbReference>
<dbReference type="NCBIfam" id="TIGR03296">
    <property type="entry name" value="M6dom_TIGR03296"/>
    <property type="match status" value="1"/>
</dbReference>
<proteinExistence type="predicted"/>
<dbReference type="PANTHER" id="PTHR41775:SF1">
    <property type="entry name" value="PEPTIDASE M6-LIKE DOMAIN-CONTAINING PROTEIN"/>
    <property type="match status" value="1"/>
</dbReference>
<protein>
    <submittedName>
        <fullName evidence="3">M6 family metalloprotease domain containing protein</fullName>
    </submittedName>
</protein>
<keyword evidence="3" id="KW-0378">Hydrolase</keyword>
<keyword evidence="3" id="KW-0645">Protease</keyword>
<feature type="compositionally biased region" description="Basic residues" evidence="1">
    <location>
        <begin position="125"/>
        <end position="134"/>
    </location>
</feature>
<reference evidence="3" key="1">
    <citation type="journal article" date="2021" name="Sci. Rep.">
        <title>Diploid genomic architecture of Nitzschia inconspicua, an elite biomass production diatom.</title>
        <authorList>
            <person name="Oliver A."/>
            <person name="Podell S."/>
            <person name="Pinowska A."/>
            <person name="Traller J.C."/>
            <person name="Smith S.R."/>
            <person name="McClure R."/>
            <person name="Beliaev A."/>
            <person name="Bohutskyi P."/>
            <person name="Hill E.A."/>
            <person name="Rabines A."/>
            <person name="Zheng H."/>
            <person name="Allen L.Z."/>
            <person name="Kuo A."/>
            <person name="Grigoriev I.V."/>
            <person name="Allen A.E."/>
            <person name="Hazlebeck D."/>
            <person name="Allen E.E."/>
        </authorList>
    </citation>
    <scope>NUCLEOTIDE SEQUENCE</scope>
    <source>
        <strain evidence="3">Hildebrandi</strain>
    </source>
</reference>
<dbReference type="Pfam" id="PF05547">
    <property type="entry name" value="Peptidase_M6"/>
    <property type="match status" value="1"/>
</dbReference>
<feature type="domain" description="Peptidase M6-like" evidence="2">
    <location>
        <begin position="234"/>
        <end position="425"/>
    </location>
</feature>
<evidence type="ECO:0000313" key="4">
    <source>
        <dbReference type="Proteomes" id="UP000693970"/>
    </source>
</evidence>
<evidence type="ECO:0000256" key="1">
    <source>
        <dbReference type="SAM" id="MobiDB-lite"/>
    </source>
</evidence>
<evidence type="ECO:0000313" key="3">
    <source>
        <dbReference type="EMBL" id="KAG7354653.1"/>
    </source>
</evidence>
<evidence type="ECO:0000259" key="2">
    <source>
        <dbReference type="Pfam" id="PF05547"/>
    </source>
</evidence>
<dbReference type="InterPro" id="IPR008757">
    <property type="entry name" value="Peptidase_M6-like_domain"/>
</dbReference>
<reference evidence="3" key="2">
    <citation type="submission" date="2021-04" db="EMBL/GenBank/DDBJ databases">
        <authorList>
            <person name="Podell S."/>
        </authorList>
    </citation>
    <scope>NUCLEOTIDE SEQUENCE</scope>
    <source>
        <strain evidence="3">Hildebrandi</strain>
    </source>
</reference>
<accession>A0A9K3L2U1</accession>
<dbReference type="PANTHER" id="PTHR41775">
    <property type="entry name" value="SECRETED PROTEIN-RELATED"/>
    <property type="match status" value="1"/>
</dbReference>
<keyword evidence="3" id="KW-0482">Metalloprotease</keyword>
<gene>
    <name evidence="3" type="ORF">IV203_004009</name>
</gene>
<sequence length="791" mass="88514">MLSLLQIHEKSAMNGSFLKCRMPNKSVARLSCRLVQPLFWLAISVLFLPKANAMTASPHSFLVQQFNETITLKINGDEFTHWITDTADFTVVRDDSGLYSYAELSDDGKLVPSNEKVGLSEPKPSSHHLHPKRKTNFDLTVNGDTDATSAKEAESTRNCVRKCNCEHGQRSLRASGNKRSVSRQNTRRRTATVGTLNNLVILIKFRDHNLRAVPTRQQIDVLMNSEEVHPNFAPTGSLKMVYWENSYGQLTIDSFVTDWIRVSRQESYYAGGKSGVGSNRVFQEALVEALNNLERRGFDFSQFDQDKDFHIDCITFLTSGYGAEWGGAGFEDRIWSHQWNIDWTSARTGVRVTKYHVSPALWGISGSSIGRVGVIAHETGHFLGLEDHYDTDYSGNGLGFFCLMANSWGYDGSQLYPPQMSAYSKMKLSWTVPRTPVVGLNIVARSESPSTSRAPHHLYKIGDGKFGYPQGEYLLIEYRKTDWLRGGIAIYHIDETAPYNDEGFPGQVDANSVAWPYNGKHYKIALAPSDGNYELERGINQGNSFDLFSSGDYIIPSSAMLGRKKYPNTDTYQYGLVRRTGVELYAMSEPDRDFMSFVFWDGKAPGWSWLSNYFVKPPEANAAASPTQAPFAEEATGPTGPSNQSWRTIATENFDGGPSAFLIGSDVKIEKKKCKSDGNCVKISQNKDTSTIRIQLEVSSLSHLQIAFDFYSDGLQNGEAIRLEHASVGSNNWNLARSWVMGEGGFVDKAWTSTAVIWQVNDSYDNSLQLQFRTTSEKRGFYIDSIVIKGR</sequence>
<feature type="region of interest" description="Disordered" evidence="1">
    <location>
        <begin position="624"/>
        <end position="646"/>
    </location>
</feature>
<feature type="region of interest" description="Disordered" evidence="1">
    <location>
        <begin position="114"/>
        <end position="135"/>
    </location>
</feature>
<dbReference type="GO" id="GO:0006508">
    <property type="term" value="P:proteolysis"/>
    <property type="evidence" value="ECO:0007669"/>
    <property type="project" value="InterPro"/>
</dbReference>
<keyword evidence="4" id="KW-1185">Reference proteome</keyword>
<organism evidence="3 4">
    <name type="scientific">Nitzschia inconspicua</name>
    <dbReference type="NCBI Taxonomy" id="303405"/>
    <lineage>
        <taxon>Eukaryota</taxon>
        <taxon>Sar</taxon>
        <taxon>Stramenopiles</taxon>
        <taxon>Ochrophyta</taxon>
        <taxon>Bacillariophyta</taxon>
        <taxon>Bacillariophyceae</taxon>
        <taxon>Bacillariophycidae</taxon>
        <taxon>Bacillariales</taxon>
        <taxon>Bacillariaceae</taxon>
        <taxon>Nitzschia</taxon>
    </lineage>
</organism>
<dbReference type="Proteomes" id="UP000693970">
    <property type="component" value="Unassembled WGS sequence"/>
</dbReference>
<dbReference type="EMBL" id="JAGRRH010000016">
    <property type="protein sequence ID" value="KAG7354653.1"/>
    <property type="molecule type" value="Genomic_DNA"/>
</dbReference>
<dbReference type="OrthoDB" id="9986966at2759"/>
<name>A0A9K3L2U1_9STRA</name>
<comment type="caution">
    <text evidence="3">The sequence shown here is derived from an EMBL/GenBank/DDBJ whole genome shotgun (WGS) entry which is preliminary data.</text>
</comment>
<dbReference type="AlphaFoldDB" id="A0A9K3L2U1"/>